<name>W6MDS8_9GAMM</name>
<dbReference type="InterPro" id="IPR012337">
    <property type="entry name" value="RNaseH-like_sf"/>
</dbReference>
<gene>
    <name evidence="2" type="ORF">BN873_470130</name>
</gene>
<sequence>MVFDPEEWQAAWIVAHRTKPPETPTPLGQMIRLIAGFGGFLGRKGAGHPGPKAMWEGIQKVSAFALGIAAAKQAFSPSG</sequence>
<evidence type="ECO:0000259" key="1">
    <source>
        <dbReference type="Pfam" id="PF02281"/>
    </source>
</evidence>
<dbReference type="STRING" id="1400863.BN873_470130"/>
<reference evidence="2" key="2">
    <citation type="submission" date="2014-03" db="EMBL/GenBank/DDBJ databases">
        <title>Candidatus Competibacter-lineage genomes retrieved from metagenomes reveal functional metabolic diversity.</title>
        <authorList>
            <person name="McIlroy S.J."/>
            <person name="Albertsen M."/>
            <person name="Andresen E.K."/>
            <person name="Saunders A.M."/>
            <person name="Kristiansen R."/>
            <person name="Stokholm-Bjerregaard M."/>
            <person name="Nielsen K.L."/>
            <person name="Nielsen P.H."/>
        </authorList>
    </citation>
    <scope>NUCLEOTIDE SEQUENCE</scope>
    <source>
        <strain evidence="2">Run_A_D11</strain>
    </source>
</reference>
<dbReference type="InterPro" id="IPR003201">
    <property type="entry name" value="Transposase_Tn5"/>
</dbReference>
<keyword evidence="3" id="KW-1185">Reference proteome</keyword>
<accession>W6MDS8</accession>
<dbReference type="Proteomes" id="UP000035760">
    <property type="component" value="Unassembled WGS sequence"/>
</dbReference>
<proteinExistence type="predicted"/>
<dbReference type="EMBL" id="CBTJ020000055">
    <property type="protein sequence ID" value="CDI03388.1"/>
    <property type="molecule type" value="Genomic_DNA"/>
</dbReference>
<reference evidence="2" key="1">
    <citation type="submission" date="2013-07" db="EMBL/GenBank/DDBJ databases">
        <authorList>
            <person name="McIlroy S."/>
        </authorList>
    </citation>
    <scope>NUCLEOTIDE SEQUENCE [LARGE SCALE GENOMIC DNA]</scope>
    <source>
        <strain evidence="2">Run_A_D11</strain>
    </source>
</reference>
<comment type="caution">
    <text evidence="2">The sequence shown here is derived from an EMBL/GenBank/DDBJ whole genome shotgun (WGS) entry which is preliminary data.</text>
</comment>
<dbReference type="Pfam" id="PF02281">
    <property type="entry name" value="Dimer_Tnp_Tn5"/>
    <property type="match status" value="1"/>
</dbReference>
<evidence type="ECO:0000313" key="3">
    <source>
        <dbReference type="Proteomes" id="UP000035760"/>
    </source>
</evidence>
<dbReference type="SUPFAM" id="SSF53098">
    <property type="entry name" value="Ribonuclease H-like"/>
    <property type="match status" value="1"/>
</dbReference>
<dbReference type="InterPro" id="IPR014737">
    <property type="entry name" value="Transposase_Tn5-like_C"/>
</dbReference>
<evidence type="ECO:0000313" key="2">
    <source>
        <dbReference type="EMBL" id="CDI03388.1"/>
    </source>
</evidence>
<protein>
    <recommendedName>
        <fullName evidence="1">Transposase Tn5 dimerisation domain-containing protein</fullName>
    </recommendedName>
</protein>
<organism evidence="2 3">
    <name type="scientific">Candidatus Competibacter denitrificans Run_A_D11</name>
    <dbReference type="NCBI Taxonomy" id="1400863"/>
    <lineage>
        <taxon>Bacteria</taxon>
        <taxon>Pseudomonadati</taxon>
        <taxon>Pseudomonadota</taxon>
        <taxon>Gammaproteobacteria</taxon>
        <taxon>Candidatus Competibacteraceae</taxon>
        <taxon>Candidatus Competibacter</taxon>
    </lineage>
</organism>
<feature type="domain" description="Transposase Tn5 dimerisation" evidence="1">
    <location>
        <begin position="1"/>
        <end position="72"/>
    </location>
</feature>
<dbReference type="Gene3D" id="1.10.740.10">
    <property type="entry name" value="Transferase Inhibitor Protein From Tn5, Chain"/>
    <property type="match status" value="1"/>
</dbReference>
<dbReference type="AlphaFoldDB" id="W6MDS8"/>